<protein>
    <submittedName>
        <fullName evidence="2">Filament-like plant protein 3 isoform X2</fullName>
    </submittedName>
</protein>
<sequence length="164" mass="18646">MIWEFELQQSMHSNSKPKVKQEDLAVAADKLTKCQKTIASLVRQLQSLATLEDFYIDTSSIQGLSRDLSSSDIGELSDSSRSSSSSSPTNYGNFFSLSKSVAEHENNQEIVCRTEISKSTVEGLIHCTLYTKHRIFQLFISSYDDVIYKRVQLYYSRNTLQHCI</sequence>
<dbReference type="Proteomes" id="UP001567538">
    <property type="component" value="Unassembled WGS sequence"/>
</dbReference>
<comment type="caution">
    <text evidence="2">The sequence shown here is derived from an EMBL/GenBank/DDBJ whole genome shotgun (WGS) entry which is preliminary data.</text>
</comment>
<organism evidence="2 3">
    <name type="scientific">Salvia divinorum</name>
    <name type="common">Maria pastora</name>
    <name type="synonym">Diviner's sage</name>
    <dbReference type="NCBI Taxonomy" id="28513"/>
    <lineage>
        <taxon>Eukaryota</taxon>
        <taxon>Viridiplantae</taxon>
        <taxon>Streptophyta</taxon>
        <taxon>Embryophyta</taxon>
        <taxon>Tracheophyta</taxon>
        <taxon>Spermatophyta</taxon>
        <taxon>Magnoliopsida</taxon>
        <taxon>eudicotyledons</taxon>
        <taxon>Gunneridae</taxon>
        <taxon>Pentapetalae</taxon>
        <taxon>asterids</taxon>
        <taxon>lamiids</taxon>
        <taxon>Lamiales</taxon>
        <taxon>Lamiaceae</taxon>
        <taxon>Nepetoideae</taxon>
        <taxon>Mentheae</taxon>
        <taxon>Salviinae</taxon>
        <taxon>Salvia</taxon>
        <taxon>Salvia subgen. Calosphace</taxon>
    </lineage>
</organism>
<reference evidence="2 3" key="1">
    <citation type="submission" date="2024-06" db="EMBL/GenBank/DDBJ databases">
        <title>A chromosome level genome sequence of Diviner's sage (Salvia divinorum).</title>
        <authorList>
            <person name="Ford S.A."/>
            <person name="Ro D.-K."/>
            <person name="Ness R.W."/>
            <person name="Phillips M.A."/>
        </authorList>
    </citation>
    <scope>NUCLEOTIDE SEQUENCE [LARGE SCALE GENOMIC DNA]</scope>
    <source>
        <strain evidence="2">SAF-2024a</strain>
        <tissue evidence="2">Leaf</tissue>
    </source>
</reference>
<dbReference type="PANTHER" id="PTHR31580">
    <property type="entry name" value="FILAMENT-LIKE PLANT PROTEIN 4"/>
    <property type="match status" value="1"/>
</dbReference>
<proteinExistence type="predicted"/>
<dbReference type="PANTHER" id="PTHR31580:SF5">
    <property type="entry name" value="FILAMENT-LIKE PLANT PROTEIN 1-RELATED"/>
    <property type="match status" value="1"/>
</dbReference>
<keyword evidence="3" id="KW-1185">Reference proteome</keyword>
<gene>
    <name evidence="2" type="ORF">AAHA92_12604</name>
</gene>
<accession>A0ABD1HKT3</accession>
<dbReference type="AlphaFoldDB" id="A0ABD1HKT3"/>
<feature type="compositionally biased region" description="Low complexity" evidence="1">
    <location>
        <begin position="67"/>
        <end position="87"/>
    </location>
</feature>
<name>A0ABD1HKT3_SALDI</name>
<evidence type="ECO:0000313" key="3">
    <source>
        <dbReference type="Proteomes" id="UP001567538"/>
    </source>
</evidence>
<dbReference type="EMBL" id="JBEAFC010000005">
    <property type="protein sequence ID" value="KAL1557068.1"/>
    <property type="molecule type" value="Genomic_DNA"/>
</dbReference>
<evidence type="ECO:0000256" key="1">
    <source>
        <dbReference type="SAM" id="MobiDB-lite"/>
    </source>
</evidence>
<evidence type="ECO:0000313" key="2">
    <source>
        <dbReference type="EMBL" id="KAL1557068.1"/>
    </source>
</evidence>
<feature type="region of interest" description="Disordered" evidence="1">
    <location>
        <begin position="64"/>
        <end position="90"/>
    </location>
</feature>